<evidence type="ECO:0000256" key="5">
    <source>
        <dbReference type="ARBA" id="ARBA00022801"/>
    </source>
</evidence>
<dbReference type="CDD" id="cd09279">
    <property type="entry name" value="RNase_HI_like"/>
    <property type="match status" value="1"/>
</dbReference>
<feature type="domain" description="Integrase catalytic" evidence="8">
    <location>
        <begin position="569"/>
        <end position="690"/>
    </location>
</feature>
<evidence type="ECO:0000256" key="3">
    <source>
        <dbReference type="ARBA" id="ARBA00022722"/>
    </source>
</evidence>
<evidence type="ECO:0000259" key="7">
    <source>
        <dbReference type="PROSITE" id="PS50878"/>
    </source>
</evidence>
<dbReference type="InterPro" id="IPR000477">
    <property type="entry name" value="RT_dom"/>
</dbReference>
<dbReference type="InterPro" id="IPR001584">
    <property type="entry name" value="Integrase_cat-core"/>
</dbReference>
<dbReference type="RefSeq" id="XP_010412728.1">
    <property type="nucleotide sequence ID" value="XM_010414426.1"/>
</dbReference>
<dbReference type="Gene3D" id="3.30.420.10">
    <property type="entry name" value="Ribonuclease H-like superfamily/Ribonuclease H"/>
    <property type="match status" value="2"/>
</dbReference>
<dbReference type="Pfam" id="PF17921">
    <property type="entry name" value="Integrase_H2C2"/>
    <property type="match status" value="1"/>
</dbReference>
<dbReference type="InterPro" id="IPR041588">
    <property type="entry name" value="Integrase_H2C2"/>
</dbReference>
<gene>
    <name evidence="10" type="primary">LOC104699076</name>
</gene>
<dbReference type="InterPro" id="IPR002156">
    <property type="entry name" value="RNaseH_domain"/>
</dbReference>
<reference evidence="10" key="2">
    <citation type="submission" date="2025-08" db="UniProtKB">
        <authorList>
            <consortium name="RefSeq"/>
        </authorList>
    </citation>
    <scope>IDENTIFICATION</scope>
    <source>
        <tissue evidence="10">Leaf</tissue>
    </source>
</reference>
<feature type="domain" description="Reverse transcriptase" evidence="7">
    <location>
        <begin position="1"/>
        <end position="82"/>
    </location>
</feature>
<keyword evidence="5" id="KW-0378">Hydrolase</keyword>
<dbReference type="InterPro" id="IPR043128">
    <property type="entry name" value="Rev_trsase/Diguanyl_cyclase"/>
</dbReference>
<keyword evidence="6" id="KW-0695">RNA-directed DNA polymerase</keyword>
<accession>A0ABM0SL05</accession>
<reference evidence="9" key="1">
    <citation type="journal article" date="2014" name="Nat. Commun.">
        <title>The emerging biofuel crop Camelina sativa retains a highly undifferentiated hexaploid genome structure.</title>
        <authorList>
            <person name="Kagale S."/>
            <person name="Koh C."/>
            <person name="Nixon J."/>
            <person name="Bollina V."/>
            <person name="Clarke W.E."/>
            <person name="Tuteja R."/>
            <person name="Spillane C."/>
            <person name="Robinson S.J."/>
            <person name="Links M.G."/>
            <person name="Clarke C."/>
            <person name="Higgins E.E."/>
            <person name="Huebert T."/>
            <person name="Sharpe A.G."/>
            <person name="Parkin I.A."/>
        </authorList>
    </citation>
    <scope>NUCLEOTIDE SEQUENCE [LARGE SCALE GENOMIC DNA]</scope>
    <source>
        <strain evidence="9">cv. DH55</strain>
    </source>
</reference>
<dbReference type="InterPro" id="IPR041373">
    <property type="entry name" value="RT_RNaseH"/>
</dbReference>
<evidence type="ECO:0000313" key="9">
    <source>
        <dbReference type="Proteomes" id="UP000694864"/>
    </source>
</evidence>
<dbReference type="InterPro" id="IPR036397">
    <property type="entry name" value="RNaseH_sf"/>
</dbReference>
<keyword evidence="1" id="KW-0808">Transferase</keyword>
<dbReference type="Pfam" id="PF17917">
    <property type="entry name" value="RT_RNaseH"/>
    <property type="match status" value="1"/>
</dbReference>
<dbReference type="SUPFAM" id="SSF56672">
    <property type="entry name" value="DNA/RNA polymerases"/>
    <property type="match status" value="1"/>
</dbReference>
<keyword evidence="9" id="KW-1185">Reference proteome</keyword>
<protein>
    <submittedName>
        <fullName evidence="10">Uncharacterized protein LOC104699076</fullName>
    </submittedName>
</protein>
<dbReference type="Pfam" id="PF00665">
    <property type="entry name" value="rve"/>
    <property type="match status" value="1"/>
</dbReference>
<sequence>MPFGLKNAGATYQRLVNMMFASLLGRTMEVYIDDMLVKSLIAEQHIEYLAECFDILDHFQMKLNPTKCTFGVTSGEFLGIEANPKQIEAILGLLSPTNKREVQRLTGCIAALNRFIARSTDKCLPFYQLLRGNKDFPCDEECEAAFRGVLVRDDRGDQKPIFYTSKALNDAESRYSTLEKLALAVIIAARKLRPYFQSHSVVVLTDQPLRTFLHSPLQSGRMAKWAVELSEYDIKYRSRPSLKSQVMADFITELSLDLDDPNPREEHWAMFVDGSSTNVGSRVGLILRSPTGEVLEQALKLNFRASNNKTEYKAVLAGLRLAQGLRVTHFQVFCDLQLVVSQFSGEFDAKNKRMGAYSQLVRALSGEFTSFSLTKVPRNENASADALAALANSSEPDLRRIIPIECIDAPSIDPDNQITVINDDSVPMEVNEPVEDLTDVTKPPDDWQIEIKLYISDGVVPPDRWAARRLKARSVRYILLDGELFRRSASRVFFTCVTQDEAERIMMAVHEGVGGNHSGGRTLALKIKKDGHYWPTMMTDCEAFAAKCEACQRHGPMRHIPPELLNTMTAPYPFMRWAMDAIGPLPTSKYKKYVLVLTDFFTKSVEAESFTRIQSLDVTNFIWKNIICRHELPYEIVTDNGTQFTSMITRRFLTKWQIRLNTSTPRYPQGNGQAKTTNKSIVDGLKKRLG</sequence>
<evidence type="ECO:0000256" key="6">
    <source>
        <dbReference type="ARBA" id="ARBA00022918"/>
    </source>
</evidence>
<dbReference type="SUPFAM" id="SSF53098">
    <property type="entry name" value="Ribonuclease H-like"/>
    <property type="match status" value="2"/>
</dbReference>
<dbReference type="PANTHER" id="PTHR48475">
    <property type="entry name" value="RIBONUCLEASE H"/>
    <property type="match status" value="1"/>
</dbReference>
<evidence type="ECO:0000256" key="2">
    <source>
        <dbReference type="ARBA" id="ARBA00022695"/>
    </source>
</evidence>
<dbReference type="PROSITE" id="PS50994">
    <property type="entry name" value="INTEGRASE"/>
    <property type="match status" value="1"/>
</dbReference>
<dbReference type="PANTHER" id="PTHR48475:SF2">
    <property type="entry name" value="RIBONUCLEASE H"/>
    <property type="match status" value="1"/>
</dbReference>
<dbReference type="CDD" id="cd09274">
    <property type="entry name" value="RNase_HI_RT_Ty3"/>
    <property type="match status" value="1"/>
</dbReference>
<dbReference type="CDD" id="cd01647">
    <property type="entry name" value="RT_LTR"/>
    <property type="match status" value="1"/>
</dbReference>
<evidence type="ECO:0000313" key="10">
    <source>
        <dbReference type="RefSeq" id="XP_010412728.1"/>
    </source>
</evidence>
<dbReference type="InterPro" id="IPR012337">
    <property type="entry name" value="RNaseH-like_sf"/>
</dbReference>
<evidence type="ECO:0000256" key="4">
    <source>
        <dbReference type="ARBA" id="ARBA00022759"/>
    </source>
</evidence>
<dbReference type="InterPro" id="IPR043502">
    <property type="entry name" value="DNA/RNA_pol_sf"/>
</dbReference>
<dbReference type="GeneID" id="104699076"/>
<name>A0ABM0SL05_CAMSA</name>
<keyword evidence="2" id="KW-0548">Nucleotidyltransferase</keyword>
<evidence type="ECO:0000259" key="8">
    <source>
        <dbReference type="PROSITE" id="PS50994"/>
    </source>
</evidence>
<dbReference type="Pfam" id="PF13456">
    <property type="entry name" value="RVT_3"/>
    <property type="match status" value="1"/>
</dbReference>
<dbReference type="Pfam" id="PF00078">
    <property type="entry name" value="RVT_1"/>
    <property type="match status" value="1"/>
</dbReference>
<evidence type="ECO:0000256" key="1">
    <source>
        <dbReference type="ARBA" id="ARBA00022679"/>
    </source>
</evidence>
<keyword evidence="4" id="KW-0255">Endonuclease</keyword>
<organism evidence="9 10">
    <name type="scientific">Camelina sativa</name>
    <name type="common">False flax</name>
    <name type="synonym">Myagrum sativum</name>
    <dbReference type="NCBI Taxonomy" id="90675"/>
    <lineage>
        <taxon>Eukaryota</taxon>
        <taxon>Viridiplantae</taxon>
        <taxon>Streptophyta</taxon>
        <taxon>Embryophyta</taxon>
        <taxon>Tracheophyta</taxon>
        <taxon>Spermatophyta</taxon>
        <taxon>Magnoliopsida</taxon>
        <taxon>eudicotyledons</taxon>
        <taxon>Gunneridae</taxon>
        <taxon>Pentapetalae</taxon>
        <taxon>rosids</taxon>
        <taxon>malvids</taxon>
        <taxon>Brassicales</taxon>
        <taxon>Brassicaceae</taxon>
        <taxon>Camelineae</taxon>
        <taxon>Camelina</taxon>
    </lineage>
</organism>
<dbReference type="Gene3D" id="3.30.70.270">
    <property type="match status" value="2"/>
</dbReference>
<dbReference type="Proteomes" id="UP000694864">
    <property type="component" value="Chromosome 6"/>
</dbReference>
<keyword evidence="3" id="KW-0540">Nuclease</keyword>
<dbReference type="PROSITE" id="PS50878">
    <property type="entry name" value="RT_POL"/>
    <property type="match status" value="1"/>
</dbReference>
<dbReference type="Gene3D" id="1.10.340.70">
    <property type="match status" value="1"/>
</dbReference>
<proteinExistence type="predicted"/>